<proteinExistence type="predicted"/>
<dbReference type="AlphaFoldDB" id="A0AAV8X4P6"/>
<accession>A0AAV8X4P6</accession>
<evidence type="ECO:0000313" key="2">
    <source>
        <dbReference type="Proteomes" id="UP001162162"/>
    </source>
</evidence>
<sequence>MDYKKRTIHLRIRRYDLYENPDIIKKTIELPLYLDYNSLKNEIKNLCSITDEKVFKIRNRDEVLVPVSFLIDWDDDSFFIDVTNVSYVDKRAASLLQGAYVDAVRQKIRTLESRIAQSELLVPQLEWRRQAYMEDTVHALTNKVAFLNRRFDELLPQFRAKFPETIA</sequence>
<keyword evidence="2" id="KW-1185">Reference proteome</keyword>
<protein>
    <submittedName>
        <fullName evidence="1">Uncharacterized protein</fullName>
    </submittedName>
</protein>
<reference evidence="1" key="1">
    <citation type="journal article" date="2023" name="Insect Mol. Biol.">
        <title>Genome sequencing provides insights into the evolution of gene families encoding plant cell wall-degrading enzymes in longhorned beetles.</title>
        <authorList>
            <person name="Shin N.R."/>
            <person name="Okamura Y."/>
            <person name="Kirsch R."/>
            <person name="Pauchet Y."/>
        </authorList>
    </citation>
    <scope>NUCLEOTIDE SEQUENCE</scope>
    <source>
        <strain evidence="1">AMC_N1</strain>
    </source>
</reference>
<name>A0AAV8X4P6_9CUCU</name>
<gene>
    <name evidence="1" type="ORF">NQ318_001688</name>
</gene>
<dbReference type="Proteomes" id="UP001162162">
    <property type="component" value="Unassembled WGS sequence"/>
</dbReference>
<comment type="caution">
    <text evidence="1">The sequence shown here is derived from an EMBL/GenBank/DDBJ whole genome shotgun (WGS) entry which is preliminary data.</text>
</comment>
<organism evidence="1 2">
    <name type="scientific">Aromia moschata</name>
    <dbReference type="NCBI Taxonomy" id="1265417"/>
    <lineage>
        <taxon>Eukaryota</taxon>
        <taxon>Metazoa</taxon>
        <taxon>Ecdysozoa</taxon>
        <taxon>Arthropoda</taxon>
        <taxon>Hexapoda</taxon>
        <taxon>Insecta</taxon>
        <taxon>Pterygota</taxon>
        <taxon>Neoptera</taxon>
        <taxon>Endopterygota</taxon>
        <taxon>Coleoptera</taxon>
        <taxon>Polyphaga</taxon>
        <taxon>Cucujiformia</taxon>
        <taxon>Chrysomeloidea</taxon>
        <taxon>Cerambycidae</taxon>
        <taxon>Cerambycinae</taxon>
        <taxon>Callichromatini</taxon>
        <taxon>Aromia</taxon>
    </lineage>
</organism>
<evidence type="ECO:0000313" key="1">
    <source>
        <dbReference type="EMBL" id="KAJ8933895.1"/>
    </source>
</evidence>
<dbReference type="EMBL" id="JAPWTK010001145">
    <property type="protein sequence ID" value="KAJ8933895.1"/>
    <property type="molecule type" value="Genomic_DNA"/>
</dbReference>